<evidence type="ECO:0000256" key="5">
    <source>
        <dbReference type="ARBA" id="ARBA00022801"/>
    </source>
</evidence>
<dbReference type="PROSITE" id="PS51885">
    <property type="entry name" value="NEPRILYSIN"/>
    <property type="match status" value="1"/>
</dbReference>
<dbReference type="Pfam" id="PF05649">
    <property type="entry name" value="Peptidase_M13_N"/>
    <property type="match status" value="1"/>
</dbReference>
<comment type="similarity">
    <text evidence="2">Belongs to the peptidase M13 family.</text>
</comment>
<protein>
    <submittedName>
        <fullName evidence="11">Putative endopeptidase</fullName>
    </submittedName>
</protein>
<keyword evidence="5" id="KW-0378">Hydrolase</keyword>
<evidence type="ECO:0000256" key="7">
    <source>
        <dbReference type="ARBA" id="ARBA00023049"/>
    </source>
</evidence>
<comment type="cofactor">
    <cofactor evidence="1">
        <name>Zn(2+)</name>
        <dbReference type="ChEBI" id="CHEBI:29105"/>
    </cofactor>
</comment>
<dbReference type="PANTHER" id="PTHR11733:SF167">
    <property type="entry name" value="FI17812P1-RELATED"/>
    <property type="match status" value="1"/>
</dbReference>
<dbReference type="GO" id="GO:0016485">
    <property type="term" value="P:protein processing"/>
    <property type="evidence" value="ECO:0007669"/>
    <property type="project" value="TreeGrafter"/>
</dbReference>
<evidence type="ECO:0000256" key="8">
    <source>
        <dbReference type="SAM" id="SignalP"/>
    </source>
</evidence>
<dbReference type="OrthoDB" id="9775677at2"/>
<proteinExistence type="inferred from homology"/>
<evidence type="ECO:0000256" key="6">
    <source>
        <dbReference type="ARBA" id="ARBA00022833"/>
    </source>
</evidence>
<organism evidence="11 12">
    <name type="scientific">Capnocytophaga granulosa</name>
    <dbReference type="NCBI Taxonomy" id="45242"/>
    <lineage>
        <taxon>Bacteria</taxon>
        <taxon>Pseudomonadati</taxon>
        <taxon>Bacteroidota</taxon>
        <taxon>Flavobacteriia</taxon>
        <taxon>Flavobacteriales</taxon>
        <taxon>Flavobacteriaceae</taxon>
        <taxon>Capnocytophaga</taxon>
    </lineage>
</organism>
<gene>
    <name evidence="11" type="ORF">SAMN05444420_102427</name>
</gene>
<accession>A0A1H2U5P5</accession>
<dbReference type="PROSITE" id="PS51257">
    <property type="entry name" value="PROKAR_LIPOPROTEIN"/>
    <property type="match status" value="1"/>
</dbReference>
<keyword evidence="8" id="KW-0732">Signal</keyword>
<dbReference type="InterPro" id="IPR018497">
    <property type="entry name" value="Peptidase_M13_C"/>
</dbReference>
<evidence type="ECO:0000259" key="10">
    <source>
        <dbReference type="Pfam" id="PF05649"/>
    </source>
</evidence>
<feature type="domain" description="Peptidase M13 C-terminal" evidence="9">
    <location>
        <begin position="476"/>
        <end position="678"/>
    </location>
</feature>
<evidence type="ECO:0000256" key="2">
    <source>
        <dbReference type="ARBA" id="ARBA00007357"/>
    </source>
</evidence>
<keyword evidence="6" id="KW-0862">Zinc</keyword>
<dbReference type="InterPro" id="IPR000718">
    <property type="entry name" value="Peptidase_M13"/>
</dbReference>
<dbReference type="AlphaFoldDB" id="A0A1H2U5P5"/>
<dbReference type="GO" id="GO:0005886">
    <property type="term" value="C:plasma membrane"/>
    <property type="evidence" value="ECO:0007669"/>
    <property type="project" value="TreeGrafter"/>
</dbReference>
<keyword evidence="4" id="KW-0479">Metal-binding</keyword>
<evidence type="ECO:0000259" key="9">
    <source>
        <dbReference type="Pfam" id="PF01431"/>
    </source>
</evidence>
<dbReference type="Proteomes" id="UP000182771">
    <property type="component" value="Unassembled WGS sequence"/>
</dbReference>
<evidence type="ECO:0000313" key="11">
    <source>
        <dbReference type="EMBL" id="SDW51506.1"/>
    </source>
</evidence>
<dbReference type="Pfam" id="PF01431">
    <property type="entry name" value="Peptidase_M13"/>
    <property type="match status" value="1"/>
</dbReference>
<dbReference type="GO" id="GO:0046872">
    <property type="term" value="F:metal ion binding"/>
    <property type="evidence" value="ECO:0007669"/>
    <property type="project" value="UniProtKB-KW"/>
</dbReference>
<feature type="signal peptide" evidence="8">
    <location>
        <begin position="1"/>
        <end position="19"/>
    </location>
</feature>
<dbReference type="Gene3D" id="1.10.1380.10">
    <property type="entry name" value="Neutral endopeptidase , domain2"/>
    <property type="match status" value="1"/>
</dbReference>
<evidence type="ECO:0000256" key="4">
    <source>
        <dbReference type="ARBA" id="ARBA00022723"/>
    </source>
</evidence>
<dbReference type="InterPro" id="IPR024079">
    <property type="entry name" value="MetalloPept_cat_dom_sf"/>
</dbReference>
<reference evidence="11 12" key="1">
    <citation type="submission" date="2016-10" db="EMBL/GenBank/DDBJ databases">
        <authorList>
            <person name="Varghese N."/>
            <person name="Submissions S."/>
        </authorList>
    </citation>
    <scope>NUCLEOTIDE SEQUENCE [LARGE SCALE GENOMIC DNA]</scope>
    <source>
        <strain evidence="11 12">DSM 11449</strain>
    </source>
</reference>
<keyword evidence="12" id="KW-1185">Reference proteome</keyword>
<dbReference type="RefSeq" id="WP_074698774.1">
    <property type="nucleotide sequence ID" value="NZ_FNND01000002.1"/>
</dbReference>
<name>A0A1H2U5P5_9FLAO</name>
<dbReference type="SUPFAM" id="SSF55486">
    <property type="entry name" value="Metalloproteases ('zincins'), catalytic domain"/>
    <property type="match status" value="1"/>
</dbReference>
<dbReference type="InterPro" id="IPR042089">
    <property type="entry name" value="Peptidase_M13_dom_2"/>
</dbReference>
<comment type="caution">
    <text evidence="11">The sequence shown here is derived from an EMBL/GenBank/DDBJ whole genome shotgun (WGS) entry which is preliminary data.</text>
</comment>
<dbReference type="GeneID" id="85016516"/>
<feature type="domain" description="Peptidase M13 N-terminal" evidence="10">
    <location>
        <begin position="48"/>
        <end position="423"/>
    </location>
</feature>
<dbReference type="Gene3D" id="3.40.390.10">
    <property type="entry name" value="Collagenase (Catalytic Domain)"/>
    <property type="match status" value="1"/>
</dbReference>
<dbReference type="CDD" id="cd08662">
    <property type="entry name" value="M13"/>
    <property type="match status" value="1"/>
</dbReference>
<dbReference type="PRINTS" id="PR00786">
    <property type="entry name" value="NEPRILYSIN"/>
</dbReference>
<evidence type="ECO:0000256" key="1">
    <source>
        <dbReference type="ARBA" id="ARBA00001947"/>
    </source>
</evidence>
<dbReference type="GO" id="GO:0004222">
    <property type="term" value="F:metalloendopeptidase activity"/>
    <property type="evidence" value="ECO:0007669"/>
    <property type="project" value="InterPro"/>
</dbReference>
<keyword evidence="3" id="KW-0645">Protease</keyword>
<feature type="chain" id="PRO_5028906011" evidence="8">
    <location>
        <begin position="20"/>
        <end position="681"/>
    </location>
</feature>
<sequence>MKKNTFSKTALWASLSLLAACGNPPKETPAKTEEKGLDISAMDSSVRPQDDFYNYVNGSWMKTAKIPADKTSWGTYYMLDDITETNCLSILDDLVSKQYSDGSEGQKIQTLYKQYVDWDTRNKQGLSPIEGQLAQIDNIKSLADLQKYLEEATRLGNNPICAWGAYADMKDSNTNVAYLSNFSIGMGNDYYQKESQSNTEALQKYEAFVAQVFKAMGAQNPEEKAQKQVAFEKSLAKLMLTVEESRDPNLSYHPLSVEELGTMVKNINLPQLLKNVGMGENKVIVSELRLYKDYDKFINANNLPLLKDYLKYMLVLSNISNLNEELDNLSFEFYDKYLRGQQEQRSIQKRAFSLIDGSLGEAFGKLYVEKFFPKTSKDQMLTLISYLRKSFAQHIQNLSWMSEETKQKALAKLDKLNVKVGYPDKWEDYSKLNIDPKATLTENLQHLSQWYYQKSLDEVGKPVDKTKWGMTPQTVNAYYSPLYNEIVFPAAILQAPMFNPEADPAVNFGAIGGIIGHEMTHGFDDSGAQFDADGNLQDWWSPADRANFEKATQALAKQYDQYEPVKGIFVNGIFTNGENIADLGGANIAFDALQMYLKDHGDVAKISGFTQNERFFIAWATVWRSLTTDQNLTNQVKTDPHAPDYLRAFAPLTNVDAWYQTFNVKEGDKLYRKPQDRVKIW</sequence>
<evidence type="ECO:0000313" key="12">
    <source>
        <dbReference type="Proteomes" id="UP000182771"/>
    </source>
</evidence>
<evidence type="ECO:0000256" key="3">
    <source>
        <dbReference type="ARBA" id="ARBA00022670"/>
    </source>
</evidence>
<dbReference type="PANTHER" id="PTHR11733">
    <property type="entry name" value="ZINC METALLOPROTEASE FAMILY M13 NEPRILYSIN-RELATED"/>
    <property type="match status" value="1"/>
</dbReference>
<dbReference type="InterPro" id="IPR008753">
    <property type="entry name" value="Peptidase_M13_N"/>
</dbReference>
<keyword evidence="7" id="KW-0482">Metalloprotease</keyword>
<dbReference type="EMBL" id="FNND01000002">
    <property type="protein sequence ID" value="SDW51506.1"/>
    <property type="molecule type" value="Genomic_DNA"/>
</dbReference>